<organism evidence="4 5">
    <name type="scientific">Frigoriglobus tundricola</name>
    <dbReference type="NCBI Taxonomy" id="2774151"/>
    <lineage>
        <taxon>Bacteria</taxon>
        <taxon>Pseudomonadati</taxon>
        <taxon>Planctomycetota</taxon>
        <taxon>Planctomycetia</taxon>
        <taxon>Gemmatales</taxon>
        <taxon>Gemmataceae</taxon>
        <taxon>Frigoriglobus</taxon>
    </lineage>
</organism>
<keyword evidence="5" id="KW-1185">Reference proteome</keyword>
<dbReference type="SUPFAM" id="SSF48403">
    <property type="entry name" value="Ankyrin repeat"/>
    <property type="match status" value="1"/>
</dbReference>
<dbReference type="RefSeq" id="WP_227255003.1">
    <property type="nucleotide sequence ID" value="NZ_CP053452.2"/>
</dbReference>
<dbReference type="Pfam" id="PF12796">
    <property type="entry name" value="Ank_2"/>
    <property type="match status" value="3"/>
</dbReference>
<evidence type="ECO:0000256" key="3">
    <source>
        <dbReference type="PROSITE-ProRule" id="PRU00023"/>
    </source>
</evidence>
<dbReference type="Proteomes" id="UP000503447">
    <property type="component" value="Chromosome"/>
</dbReference>
<feature type="repeat" description="ANK" evidence="3">
    <location>
        <begin position="90"/>
        <end position="122"/>
    </location>
</feature>
<evidence type="ECO:0000256" key="2">
    <source>
        <dbReference type="ARBA" id="ARBA00023043"/>
    </source>
</evidence>
<keyword evidence="2 3" id="KW-0040">ANK repeat</keyword>
<dbReference type="InterPro" id="IPR036770">
    <property type="entry name" value="Ankyrin_rpt-contain_sf"/>
</dbReference>
<feature type="repeat" description="ANK" evidence="3">
    <location>
        <begin position="199"/>
        <end position="227"/>
    </location>
</feature>
<dbReference type="AlphaFoldDB" id="A0A6M5YNH0"/>
<evidence type="ECO:0000256" key="1">
    <source>
        <dbReference type="ARBA" id="ARBA00022737"/>
    </source>
</evidence>
<feature type="repeat" description="ANK" evidence="3">
    <location>
        <begin position="312"/>
        <end position="344"/>
    </location>
</feature>
<dbReference type="PROSITE" id="PS50297">
    <property type="entry name" value="ANK_REP_REGION"/>
    <property type="match status" value="6"/>
</dbReference>
<keyword evidence="1" id="KW-0677">Repeat</keyword>
<accession>A0A6M5YNH0</accession>
<dbReference type="EMBL" id="CP053452">
    <property type="protein sequence ID" value="QJW94512.1"/>
    <property type="molecule type" value="Genomic_DNA"/>
</dbReference>
<reference evidence="5" key="1">
    <citation type="submission" date="2020-05" db="EMBL/GenBank/DDBJ databases">
        <title>Frigoriglobus tundricola gen. nov., sp. nov., a psychrotolerant cellulolytic planctomycete of the family Gemmataceae with two divergent copies of 16S rRNA gene.</title>
        <authorList>
            <person name="Kulichevskaya I.S."/>
            <person name="Ivanova A.A."/>
            <person name="Naumoff D.G."/>
            <person name="Beletsky A.V."/>
            <person name="Rijpstra W.I.C."/>
            <person name="Sinninghe Damste J.S."/>
            <person name="Mardanov A.V."/>
            <person name="Ravin N.V."/>
            <person name="Dedysh S.N."/>
        </authorList>
    </citation>
    <scope>NUCLEOTIDE SEQUENCE [LARGE SCALE GENOMIC DNA]</scope>
    <source>
        <strain evidence="5">PL17</strain>
    </source>
</reference>
<proteinExistence type="predicted"/>
<evidence type="ECO:0000313" key="5">
    <source>
        <dbReference type="Proteomes" id="UP000503447"/>
    </source>
</evidence>
<feature type="repeat" description="ANK" evidence="3">
    <location>
        <begin position="232"/>
        <end position="264"/>
    </location>
</feature>
<feature type="repeat" description="ANK" evidence="3">
    <location>
        <begin position="57"/>
        <end position="89"/>
    </location>
</feature>
<dbReference type="PROSITE" id="PS50088">
    <property type="entry name" value="ANK_REPEAT"/>
    <property type="match status" value="7"/>
</dbReference>
<protein>
    <submittedName>
        <fullName evidence="4">Uncharacterized protein</fullName>
    </submittedName>
</protein>
<sequence length="400" mass="42966">MHLPALVVSLFASGLGGLAHSEPLHGAARTGSIIQAHLALLCCPDAVNAPERRTKGRPATPVHIAASGNNVGVLNLLLARGGRVNDPGQSGGAPLQHAARRNSTGTVELLLKHGATLDIFSAVALNRQDDVRLMFRAAGVFGLQKQLANLRSDGPGWGSQTLLTEAVATGDVRMVELLIRHGAEVNPHADPRAPIDWLPLYRAVTAQRIDMVELLIRHGAKVNPYADSRKTLAWTPLHAAVYARRRDIAVFLLQKGAKADAQDCDGSTALHMAVGIGDVEMVRVLLKHGANPNTQRDYYLPRASMPNGDPRTFSTPLHTAIERESLELVALLLANGASLTTRDAMRRNPVDLALKIMPGRMVHLAGQPKPTAPEPEELSVNRALCLKLLLRYGGKSSEQK</sequence>
<dbReference type="SMART" id="SM00248">
    <property type="entry name" value="ANK"/>
    <property type="match status" value="7"/>
</dbReference>
<name>A0A6M5YNH0_9BACT</name>
<feature type="repeat" description="ANK" evidence="3">
    <location>
        <begin position="158"/>
        <end position="190"/>
    </location>
</feature>
<dbReference type="Pfam" id="PF13857">
    <property type="entry name" value="Ank_5"/>
    <property type="match status" value="1"/>
</dbReference>
<feature type="repeat" description="ANK" evidence="3">
    <location>
        <begin position="265"/>
        <end position="297"/>
    </location>
</feature>
<dbReference type="Gene3D" id="1.25.40.20">
    <property type="entry name" value="Ankyrin repeat-containing domain"/>
    <property type="match status" value="3"/>
</dbReference>
<gene>
    <name evidence="4" type="ORF">FTUN_2033</name>
</gene>
<dbReference type="InterPro" id="IPR002110">
    <property type="entry name" value="Ankyrin_rpt"/>
</dbReference>
<evidence type="ECO:0000313" key="4">
    <source>
        <dbReference type="EMBL" id="QJW94512.1"/>
    </source>
</evidence>
<dbReference type="KEGG" id="ftj:FTUN_2033"/>
<dbReference type="PANTHER" id="PTHR24178">
    <property type="entry name" value="MOLTING PROTEIN MLT-4"/>
    <property type="match status" value="1"/>
</dbReference>